<feature type="signal peptide" evidence="1">
    <location>
        <begin position="1"/>
        <end position="20"/>
    </location>
</feature>
<protein>
    <submittedName>
        <fullName evidence="2">Uncharacterized protein</fullName>
    </submittedName>
</protein>
<dbReference type="EMBL" id="JADNRY010000170">
    <property type="protein sequence ID" value="KAF9062502.1"/>
    <property type="molecule type" value="Genomic_DNA"/>
</dbReference>
<organism evidence="2 3">
    <name type="scientific">Rhodocollybia butyracea</name>
    <dbReference type="NCBI Taxonomy" id="206335"/>
    <lineage>
        <taxon>Eukaryota</taxon>
        <taxon>Fungi</taxon>
        <taxon>Dikarya</taxon>
        <taxon>Basidiomycota</taxon>
        <taxon>Agaricomycotina</taxon>
        <taxon>Agaricomycetes</taxon>
        <taxon>Agaricomycetidae</taxon>
        <taxon>Agaricales</taxon>
        <taxon>Marasmiineae</taxon>
        <taxon>Omphalotaceae</taxon>
        <taxon>Rhodocollybia</taxon>
    </lineage>
</organism>
<evidence type="ECO:0000256" key="1">
    <source>
        <dbReference type="SAM" id="SignalP"/>
    </source>
</evidence>
<sequence length="426" mass="48140">MYVTYFLSTINFLSLLTLFAVDEDESVEHGADGSLFNSGMSSEKKDMYYPYSSKLGYDLYDVFYPSWVDDVSGNKSKQYNKHINMYTVNSNLPGCLLQQEYFVQFVSTSPNATSPEQFSAVKEMIKKTHQEPIICYNAVTKCMCGARLRVPGLPANNPQQAEEASHAGGNANCLCRKCNVGGPYEVTESNQGYHSLYAIGVTRSADETRHQLFMQLEAATRSVKSVVTEMQRSTGTKDEVAQYWIDILLEKFKKLKKEDSTRSTAEISAELMIWLKEQPGDKINPLLDIASLDPTQDMPVKILHTILLGIIKYVWYLLHTSFSDDQKALFVVRLQSTDLDGLTVPPLRAAYMMQYSNNLIGKHFKTLMQTMAFHVQDMVTPAVFELIKSVGELGAMLWVHEIVHSTQILWACISFTILRSMRFCSC</sequence>
<dbReference type="Proteomes" id="UP000772434">
    <property type="component" value="Unassembled WGS sequence"/>
</dbReference>
<name>A0A9P5PGZ4_9AGAR</name>
<evidence type="ECO:0000313" key="2">
    <source>
        <dbReference type="EMBL" id="KAF9062502.1"/>
    </source>
</evidence>
<gene>
    <name evidence="2" type="ORF">BDP27DRAFT_1385124</name>
</gene>
<reference evidence="2" key="1">
    <citation type="submission" date="2020-11" db="EMBL/GenBank/DDBJ databases">
        <authorList>
            <consortium name="DOE Joint Genome Institute"/>
            <person name="Ahrendt S."/>
            <person name="Riley R."/>
            <person name="Andreopoulos W."/>
            <person name="Labutti K."/>
            <person name="Pangilinan J."/>
            <person name="Ruiz-Duenas F.J."/>
            <person name="Barrasa J.M."/>
            <person name="Sanchez-Garcia M."/>
            <person name="Camarero S."/>
            <person name="Miyauchi S."/>
            <person name="Serrano A."/>
            <person name="Linde D."/>
            <person name="Babiker R."/>
            <person name="Drula E."/>
            <person name="Ayuso-Fernandez I."/>
            <person name="Pacheco R."/>
            <person name="Padilla G."/>
            <person name="Ferreira P."/>
            <person name="Barriuso J."/>
            <person name="Kellner H."/>
            <person name="Castanera R."/>
            <person name="Alfaro M."/>
            <person name="Ramirez L."/>
            <person name="Pisabarro A.G."/>
            <person name="Kuo A."/>
            <person name="Tritt A."/>
            <person name="Lipzen A."/>
            <person name="He G."/>
            <person name="Yan M."/>
            <person name="Ng V."/>
            <person name="Cullen D."/>
            <person name="Martin F."/>
            <person name="Rosso M.-N."/>
            <person name="Henrissat B."/>
            <person name="Hibbett D."/>
            <person name="Martinez A.T."/>
            <person name="Grigoriev I.V."/>
        </authorList>
    </citation>
    <scope>NUCLEOTIDE SEQUENCE</scope>
    <source>
        <strain evidence="2">AH 40177</strain>
    </source>
</reference>
<dbReference type="PANTHER" id="PTHR31912:SF34">
    <property type="entry name" value="NOTOCHORD-RELATED PROTEIN"/>
    <property type="match status" value="1"/>
</dbReference>
<evidence type="ECO:0000313" key="3">
    <source>
        <dbReference type="Proteomes" id="UP000772434"/>
    </source>
</evidence>
<dbReference type="PANTHER" id="PTHR31912">
    <property type="entry name" value="IP13529P"/>
    <property type="match status" value="1"/>
</dbReference>
<keyword evidence="3" id="KW-1185">Reference proteome</keyword>
<feature type="chain" id="PRO_5040428461" evidence="1">
    <location>
        <begin position="21"/>
        <end position="426"/>
    </location>
</feature>
<dbReference type="AlphaFoldDB" id="A0A9P5PGZ4"/>
<proteinExistence type="predicted"/>
<keyword evidence="1" id="KW-0732">Signal</keyword>
<dbReference type="OrthoDB" id="2506088at2759"/>
<accession>A0A9P5PGZ4</accession>
<comment type="caution">
    <text evidence="2">The sequence shown here is derived from an EMBL/GenBank/DDBJ whole genome shotgun (WGS) entry which is preliminary data.</text>
</comment>